<dbReference type="EMBL" id="VSRQ01000002">
    <property type="protein sequence ID" value="TYK51085.1"/>
    <property type="molecule type" value="Genomic_DNA"/>
</dbReference>
<evidence type="ECO:0000256" key="3">
    <source>
        <dbReference type="ARBA" id="ARBA00023204"/>
    </source>
</evidence>
<gene>
    <name evidence="5" type="ORF">FXF68_11590</name>
</gene>
<dbReference type="GO" id="GO:0004386">
    <property type="term" value="F:helicase activity"/>
    <property type="evidence" value="ECO:0007669"/>
    <property type="project" value="UniProtKB-KW"/>
</dbReference>
<feature type="domain" description="PD-(D/E)XK endonuclease-like" evidence="4">
    <location>
        <begin position="338"/>
        <end position="574"/>
    </location>
</feature>
<keyword evidence="1" id="KW-0227">DNA damage</keyword>
<sequence>MRNLLVYACGPTLSTSAQLDLNLCINLVHSNTRGGAVSVPHPPRTSGDIRVVRIGPRLLRGDPRSCPRGSAIAARPLLSQDPPPSTGRPFKDFALGPVMDVLDLVEHRNTELQRALRSTHPFRRCHPLHVAWTRDAVRAYLDARSRWARERAEAGDPPTLPVAHEWVVVNELPGPDRRGADRYERTAWGRRYATADGSVREIWLPSVNSVKEDRSTEEIAAIAGAVHWGVPAVSAFASPYEPVRTARPRQCPERVRIIGVGCGDGEFRVLADWNAEEIERRHRALVVPAVGRLLAATDLTPGSDCKGCAALLGCEQPPRVPDLLGVPGPARPRKRRSVSATDLRVYGACPARFHMTRVLYTREARPESPAIRRGRAVDDLLNERHRAAGPRGCRDLPVDVDFPDLEPEEAANARRMLDRHRAVCPLAGLPPGERVLVQPRITAYDAALDVVVIADPDLLHTEHGGWIWRETKALSRGVWEGRPLLETYPQLALAVLLMAAGLPGGGGRARSRVELEVLRGDGVSIEEIDPFDPPTIDQAREVVSSLAKEWAVDETYVPAPGRVCVDCEVARWCPEGPEKGET</sequence>
<evidence type="ECO:0000256" key="2">
    <source>
        <dbReference type="ARBA" id="ARBA00022806"/>
    </source>
</evidence>
<keyword evidence="2" id="KW-0547">Nucleotide-binding</keyword>
<accession>A0A5D3FVD1</accession>
<name>A0A5D3FVD1_9ACTN</name>
<evidence type="ECO:0000313" key="5">
    <source>
        <dbReference type="EMBL" id="TYK51085.1"/>
    </source>
</evidence>
<evidence type="ECO:0000259" key="4">
    <source>
        <dbReference type="Pfam" id="PF12705"/>
    </source>
</evidence>
<evidence type="ECO:0000256" key="1">
    <source>
        <dbReference type="ARBA" id="ARBA00022763"/>
    </source>
</evidence>
<organism evidence="5 6">
    <name type="scientific">Actinomadura decatromicini</name>
    <dbReference type="NCBI Taxonomy" id="2604572"/>
    <lineage>
        <taxon>Bacteria</taxon>
        <taxon>Bacillati</taxon>
        <taxon>Actinomycetota</taxon>
        <taxon>Actinomycetes</taxon>
        <taxon>Streptosporangiales</taxon>
        <taxon>Thermomonosporaceae</taxon>
        <taxon>Actinomadura</taxon>
    </lineage>
</organism>
<keyword evidence="2" id="KW-0378">Hydrolase</keyword>
<keyword evidence="3" id="KW-0234">DNA repair</keyword>
<dbReference type="Pfam" id="PF12705">
    <property type="entry name" value="PDDEXK_1"/>
    <property type="match status" value="1"/>
</dbReference>
<proteinExistence type="predicted"/>
<keyword evidence="6" id="KW-1185">Reference proteome</keyword>
<keyword evidence="2" id="KW-0067">ATP-binding</keyword>
<dbReference type="GO" id="GO:0006281">
    <property type="term" value="P:DNA repair"/>
    <property type="evidence" value="ECO:0007669"/>
    <property type="project" value="UniProtKB-KW"/>
</dbReference>
<comment type="caution">
    <text evidence="5">The sequence shown here is derived from an EMBL/GenBank/DDBJ whole genome shotgun (WGS) entry which is preliminary data.</text>
</comment>
<reference evidence="5 6" key="1">
    <citation type="submission" date="2019-08" db="EMBL/GenBank/DDBJ databases">
        <title>Actinomadura sp. nov. CYP1-5 isolated from mountain soil.</title>
        <authorList>
            <person name="Songsumanus A."/>
            <person name="Kuncharoen N."/>
            <person name="Kudo T."/>
            <person name="Yuki M."/>
            <person name="Igarashi Y."/>
            <person name="Tanasupawat S."/>
        </authorList>
    </citation>
    <scope>NUCLEOTIDE SEQUENCE [LARGE SCALE GENOMIC DNA]</scope>
    <source>
        <strain evidence="5 6">CYP1-5</strain>
    </source>
</reference>
<dbReference type="AlphaFoldDB" id="A0A5D3FVD1"/>
<evidence type="ECO:0000313" key="6">
    <source>
        <dbReference type="Proteomes" id="UP000323505"/>
    </source>
</evidence>
<protein>
    <submittedName>
        <fullName evidence="5">PD-(D/E)XK nuclease family protein</fullName>
    </submittedName>
</protein>
<keyword evidence="2" id="KW-0347">Helicase</keyword>
<dbReference type="InterPro" id="IPR038726">
    <property type="entry name" value="PDDEXK_AddAB-type"/>
</dbReference>
<dbReference type="Proteomes" id="UP000323505">
    <property type="component" value="Unassembled WGS sequence"/>
</dbReference>